<evidence type="ECO:0000256" key="2">
    <source>
        <dbReference type="ARBA" id="ARBA00007370"/>
    </source>
</evidence>
<dbReference type="Gene3D" id="3.30.70.890">
    <property type="entry name" value="GHMP kinase, C-terminal domain"/>
    <property type="match status" value="1"/>
</dbReference>
<dbReference type="PRINTS" id="PR00958">
    <property type="entry name" value="HOMSERKINASE"/>
</dbReference>
<evidence type="ECO:0000256" key="13">
    <source>
        <dbReference type="HAMAP-Rule" id="MF_00384"/>
    </source>
</evidence>
<evidence type="ECO:0000313" key="17">
    <source>
        <dbReference type="EMBL" id="MBC6451328.1"/>
    </source>
</evidence>
<keyword evidence="8 13" id="KW-0547">Nucleotide-binding</keyword>
<keyword evidence="7 13" id="KW-0791">Threonine biosynthesis</keyword>
<evidence type="ECO:0000256" key="9">
    <source>
        <dbReference type="ARBA" id="ARBA00022777"/>
    </source>
</evidence>
<dbReference type="NCBIfam" id="TIGR00191">
    <property type="entry name" value="thrB"/>
    <property type="match status" value="1"/>
</dbReference>
<accession>A0ABR7LFR2</accession>
<dbReference type="Pfam" id="PF08544">
    <property type="entry name" value="GHMP_kinases_C"/>
    <property type="match status" value="1"/>
</dbReference>
<dbReference type="EC" id="2.7.1.39" evidence="3 13"/>
<evidence type="ECO:0000256" key="10">
    <source>
        <dbReference type="ARBA" id="ARBA00022840"/>
    </source>
</evidence>
<dbReference type="SUPFAM" id="SSF54211">
    <property type="entry name" value="Ribosomal protein S5 domain 2-like"/>
    <property type="match status" value="1"/>
</dbReference>
<organism evidence="17 18">
    <name type="scientific">Actinokineospora xionganensis</name>
    <dbReference type="NCBI Taxonomy" id="2684470"/>
    <lineage>
        <taxon>Bacteria</taxon>
        <taxon>Bacillati</taxon>
        <taxon>Actinomycetota</taxon>
        <taxon>Actinomycetes</taxon>
        <taxon>Pseudonocardiales</taxon>
        <taxon>Pseudonocardiaceae</taxon>
        <taxon>Actinokineospora</taxon>
    </lineage>
</organism>
<protein>
    <recommendedName>
        <fullName evidence="4 13">Homoserine kinase</fullName>
        <shortName evidence="13">HK</shortName>
        <shortName evidence="13">HSK</shortName>
        <ecNumber evidence="3 13">2.7.1.39</ecNumber>
    </recommendedName>
</protein>
<evidence type="ECO:0000256" key="4">
    <source>
        <dbReference type="ARBA" id="ARBA00017858"/>
    </source>
</evidence>
<feature type="domain" description="GHMP kinase C-terminal" evidence="16">
    <location>
        <begin position="255"/>
        <end position="302"/>
    </location>
</feature>
<evidence type="ECO:0000256" key="12">
    <source>
        <dbReference type="ARBA" id="ARBA00049954"/>
    </source>
</evidence>
<feature type="compositionally biased region" description="Basic residues" evidence="14">
    <location>
        <begin position="21"/>
        <end position="31"/>
    </location>
</feature>
<evidence type="ECO:0000256" key="1">
    <source>
        <dbReference type="ARBA" id="ARBA00005015"/>
    </source>
</evidence>
<comment type="pathway">
    <text evidence="1 13">Amino-acid biosynthesis; L-threonine biosynthesis; L-threonine from L-aspartate: step 4/5.</text>
</comment>
<dbReference type="SUPFAM" id="SSF55060">
    <property type="entry name" value="GHMP Kinase, C-terminal domain"/>
    <property type="match status" value="1"/>
</dbReference>
<dbReference type="HAMAP" id="MF_00384">
    <property type="entry name" value="Homoser_kinase"/>
    <property type="match status" value="1"/>
</dbReference>
<comment type="similarity">
    <text evidence="2 13">Belongs to the GHMP kinase family. Homoserine kinase subfamily.</text>
</comment>
<keyword evidence="10 13" id="KW-0067">ATP-binding</keyword>
<dbReference type="InterPro" id="IPR036554">
    <property type="entry name" value="GHMP_kinase_C_sf"/>
</dbReference>
<feature type="compositionally biased region" description="Basic residues" evidence="14">
    <location>
        <begin position="1"/>
        <end position="13"/>
    </location>
</feature>
<feature type="region of interest" description="Disordered" evidence="14">
    <location>
        <begin position="1"/>
        <end position="35"/>
    </location>
</feature>
<evidence type="ECO:0000256" key="11">
    <source>
        <dbReference type="ARBA" id="ARBA00049375"/>
    </source>
</evidence>
<evidence type="ECO:0000256" key="5">
    <source>
        <dbReference type="ARBA" id="ARBA00022605"/>
    </source>
</evidence>
<evidence type="ECO:0000256" key="8">
    <source>
        <dbReference type="ARBA" id="ARBA00022741"/>
    </source>
</evidence>
<dbReference type="InterPro" id="IPR006203">
    <property type="entry name" value="GHMP_knse_ATP-bd_CS"/>
</dbReference>
<comment type="function">
    <text evidence="12 13">Catalyzes the ATP-dependent phosphorylation of L-homoserine to L-homoserine phosphate.</text>
</comment>
<proteinExistence type="inferred from homology"/>
<evidence type="ECO:0000259" key="16">
    <source>
        <dbReference type="Pfam" id="PF08544"/>
    </source>
</evidence>
<dbReference type="GO" id="GO:0004413">
    <property type="term" value="F:homoserine kinase activity"/>
    <property type="evidence" value="ECO:0007669"/>
    <property type="project" value="UniProtKB-EC"/>
</dbReference>
<keyword evidence="5 13" id="KW-0028">Amino-acid biosynthesis</keyword>
<reference evidence="17 18" key="1">
    <citation type="submission" date="2020-06" db="EMBL/GenBank/DDBJ databases">
        <title>Actinokineospora xiongansis sp. nov., isolated from soil of Baiyangdian.</title>
        <authorList>
            <person name="Zhang X."/>
        </authorList>
    </citation>
    <scope>NUCLEOTIDE SEQUENCE [LARGE SCALE GENOMIC DNA]</scope>
    <source>
        <strain evidence="17 18">HBU206404</strain>
    </source>
</reference>
<evidence type="ECO:0000256" key="6">
    <source>
        <dbReference type="ARBA" id="ARBA00022679"/>
    </source>
</evidence>
<dbReference type="InterPro" id="IPR014721">
    <property type="entry name" value="Ribsml_uS5_D2-typ_fold_subgr"/>
</dbReference>
<dbReference type="Gene3D" id="3.30.230.10">
    <property type="match status" value="1"/>
</dbReference>
<dbReference type="InterPro" id="IPR013750">
    <property type="entry name" value="GHMP_kinase_C_dom"/>
</dbReference>
<comment type="catalytic activity">
    <reaction evidence="11 13">
        <text>L-homoserine + ATP = O-phospho-L-homoserine + ADP + H(+)</text>
        <dbReference type="Rhea" id="RHEA:13985"/>
        <dbReference type="ChEBI" id="CHEBI:15378"/>
        <dbReference type="ChEBI" id="CHEBI:30616"/>
        <dbReference type="ChEBI" id="CHEBI:57476"/>
        <dbReference type="ChEBI" id="CHEBI:57590"/>
        <dbReference type="ChEBI" id="CHEBI:456216"/>
        <dbReference type="EC" id="2.7.1.39"/>
    </reaction>
</comment>
<dbReference type="Proteomes" id="UP000734823">
    <property type="component" value="Unassembled WGS sequence"/>
</dbReference>
<dbReference type="PANTHER" id="PTHR20861">
    <property type="entry name" value="HOMOSERINE/4-DIPHOSPHOCYTIDYL-2-C-METHYL-D-ERYTHRITOL KINASE"/>
    <property type="match status" value="1"/>
</dbReference>
<name>A0ABR7LFR2_9PSEU</name>
<keyword evidence="18" id="KW-1185">Reference proteome</keyword>
<comment type="caution">
    <text evidence="17">The sequence shown here is derived from an EMBL/GenBank/DDBJ whole genome shotgun (WGS) entry which is preliminary data.</text>
</comment>
<evidence type="ECO:0000256" key="7">
    <source>
        <dbReference type="ARBA" id="ARBA00022697"/>
    </source>
</evidence>
<gene>
    <name evidence="13" type="primary">thrB</name>
    <name evidence="17" type="ORF">GPZ80_29625</name>
</gene>
<evidence type="ECO:0000313" key="18">
    <source>
        <dbReference type="Proteomes" id="UP000734823"/>
    </source>
</evidence>
<dbReference type="InterPro" id="IPR006204">
    <property type="entry name" value="GHMP_kinase_N_dom"/>
</dbReference>
<dbReference type="PANTHER" id="PTHR20861:SF1">
    <property type="entry name" value="HOMOSERINE KINASE"/>
    <property type="match status" value="1"/>
</dbReference>
<keyword evidence="6 13" id="KW-0808">Transferase</keyword>
<dbReference type="EMBL" id="JABVED010000028">
    <property type="protein sequence ID" value="MBC6451328.1"/>
    <property type="molecule type" value="Genomic_DNA"/>
</dbReference>
<dbReference type="PROSITE" id="PS00627">
    <property type="entry name" value="GHMP_KINASES_ATP"/>
    <property type="match status" value="1"/>
</dbReference>
<feature type="domain" description="GHMP kinase N-terminal" evidence="15">
    <location>
        <begin position="96"/>
        <end position="177"/>
    </location>
</feature>
<evidence type="ECO:0000259" key="15">
    <source>
        <dbReference type="Pfam" id="PF00288"/>
    </source>
</evidence>
<dbReference type="InterPro" id="IPR000870">
    <property type="entry name" value="Homoserine_kinase"/>
</dbReference>
<evidence type="ECO:0000256" key="14">
    <source>
        <dbReference type="SAM" id="MobiDB-lite"/>
    </source>
</evidence>
<comment type="subcellular location">
    <subcellularLocation>
        <location evidence="13">Cytoplasm</location>
    </subcellularLocation>
</comment>
<evidence type="ECO:0000256" key="3">
    <source>
        <dbReference type="ARBA" id="ARBA00012078"/>
    </source>
</evidence>
<keyword evidence="9 13" id="KW-0418">Kinase</keyword>
<dbReference type="Pfam" id="PF00288">
    <property type="entry name" value="GHMP_kinases_N"/>
    <property type="match status" value="1"/>
</dbReference>
<keyword evidence="13" id="KW-0963">Cytoplasm</keyword>
<dbReference type="InterPro" id="IPR020568">
    <property type="entry name" value="Ribosomal_Su5_D2-typ_SF"/>
</dbReference>
<feature type="binding site" evidence="13">
    <location>
        <begin position="125"/>
        <end position="135"/>
    </location>
    <ligand>
        <name>ATP</name>
        <dbReference type="ChEBI" id="CHEBI:30616"/>
    </ligand>
</feature>
<sequence length="328" mass="33865">MHRHRTRPQGPRHRAVEHARGRGHPGRRLGGGHRVGPEVSVRVRVPASTANLGSGFDALGMALALHDVIDVRETESGLAVTVSGEGAEDVARDESNLVVRAFRAACERIGFAPAGLALHCANVIPHARGLGSSAAAIVGGIAGAYGLAGRPLDDEALQLAAQFEGHADNVAASLLGGLVVAWCDEDRFGAARVEPHADLQPIAIIPAESSATHVTRGLLPDKVSHADAAFAAGRSALAVHAISTRPDLLLPALADKLHQDYRESAWPSTIRVVRELRAQGVAAAVSGAGPTVLALTTDGALPRAVDVSAFTVLPVAVDRTGVQISPLG</sequence>